<reference evidence="1 2" key="1">
    <citation type="submission" date="2016-04" db="EMBL/GenBank/DDBJ databases">
        <title>The genome of Intoshia linei affirms orthonectids as highly simplified spiralians.</title>
        <authorList>
            <person name="Mikhailov K.V."/>
            <person name="Slusarev G.S."/>
            <person name="Nikitin M.A."/>
            <person name="Logacheva M.D."/>
            <person name="Penin A."/>
            <person name="Aleoshin V."/>
            <person name="Panchin Y.V."/>
        </authorList>
    </citation>
    <scope>NUCLEOTIDE SEQUENCE [LARGE SCALE GENOMIC DNA]</scope>
    <source>
        <strain evidence="1">Intl2013</strain>
        <tissue evidence="1">Whole animal</tissue>
    </source>
</reference>
<dbReference type="InterPro" id="IPR036322">
    <property type="entry name" value="WD40_repeat_dom_sf"/>
</dbReference>
<dbReference type="GO" id="GO:0019905">
    <property type="term" value="F:syntaxin binding"/>
    <property type="evidence" value="ECO:0007669"/>
    <property type="project" value="TreeGrafter"/>
</dbReference>
<dbReference type="GO" id="GO:0006893">
    <property type="term" value="P:Golgi to plasma membrane transport"/>
    <property type="evidence" value="ECO:0007669"/>
    <property type="project" value="TreeGrafter"/>
</dbReference>
<dbReference type="GO" id="GO:0005096">
    <property type="term" value="F:GTPase activator activity"/>
    <property type="evidence" value="ECO:0007669"/>
    <property type="project" value="TreeGrafter"/>
</dbReference>
<organism evidence="1 2">
    <name type="scientific">Intoshia linei</name>
    <dbReference type="NCBI Taxonomy" id="1819745"/>
    <lineage>
        <taxon>Eukaryota</taxon>
        <taxon>Metazoa</taxon>
        <taxon>Spiralia</taxon>
        <taxon>Lophotrochozoa</taxon>
        <taxon>Mesozoa</taxon>
        <taxon>Orthonectida</taxon>
        <taxon>Rhopaluridae</taxon>
        <taxon>Intoshia</taxon>
    </lineage>
</organism>
<dbReference type="PRINTS" id="PR00962">
    <property type="entry name" value="LETHAL2GIANT"/>
</dbReference>
<evidence type="ECO:0008006" key="3">
    <source>
        <dbReference type="Google" id="ProtNLM"/>
    </source>
</evidence>
<protein>
    <recommendedName>
        <fullName evidence="3">Lethal giant larvae homologue 2 domain-containing protein</fullName>
    </recommendedName>
</protein>
<dbReference type="GO" id="GO:0005886">
    <property type="term" value="C:plasma membrane"/>
    <property type="evidence" value="ECO:0007669"/>
    <property type="project" value="TreeGrafter"/>
</dbReference>
<accession>A0A177APM6</accession>
<dbReference type="GO" id="GO:0006887">
    <property type="term" value="P:exocytosis"/>
    <property type="evidence" value="ECO:0007669"/>
    <property type="project" value="TreeGrafter"/>
</dbReference>
<dbReference type="PANTHER" id="PTHR10241">
    <property type="entry name" value="LETHAL 2 GIANT LARVAE PROTEIN"/>
    <property type="match status" value="1"/>
</dbReference>
<proteinExistence type="predicted"/>
<dbReference type="InterPro" id="IPR000664">
    <property type="entry name" value="Lethal2_giant"/>
</dbReference>
<comment type="caution">
    <text evidence="1">The sequence shown here is derived from an EMBL/GenBank/DDBJ whole genome shotgun (WGS) entry which is preliminary data.</text>
</comment>
<sequence>ENPKALLILLSDDIVCYDLFNKPFLEIVNYEKTDFSESPICTCQYYPQCSDAMMELIESHSNANVRLCGSYSKQTWPIDGGMKGEMNNSLELFITGHKDGKIKFWNTSSLNFKPLYIINTSKIFNGVTKTSKLSLIKKPYKITNILLCNQTLRLFVTGISHIICFKFAHNDATLFITPLCITIPAYLSPFGEISDCNDECKHKLDALNLGDNETIMCHNEFAHCPDILVNVKNSLVSWKGGYQPSCVCLLGTNKEHFSVSEISKIFYLEKFNL</sequence>
<dbReference type="EMBL" id="LWCA01002286">
    <property type="protein sequence ID" value="OAF63966.1"/>
    <property type="molecule type" value="Genomic_DNA"/>
</dbReference>
<evidence type="ECO:0000313" key="2">
    <source>
        <dbReference type="Proteomes" id="UP000078046"/>
    </source>
</evidence>
<feature type="non-terminal residue" evidence="1">
    <location>
        <position position="1"/>
    </location>
</feature>
<dbReference type="Proteomes" id="UP000078046">
    <property type="component" value="Unassembled WGS sequence"/>
</dbReference>
<dbReference type="AlphaFoldDB" id="A0A177APM6"/>
<keyword evidence="2" id="KW-1185">Reference proteome</keyword>
<dbReference type="GO" id="GO:0005737">
    <property type="term" value="C:cytoplasm"/>
    <property type="evidence" value="ECO:0007669"/>
    <property type="project" value="TreeGrafter"/>
</dbReference>
<evidence type="ECO:0000313" key="1">
    <source>
        <dbReference type="EMBL" id="OAF63966.1"/>
    </source>
</evidence>
<name>A0A177APM6_9BILA</name>
<dbReference type="PANTHER" id="PTHR10241:SF25">
    <property type="entry name" value="TOMOSYN, ISOFORM C"/>
    <property type="match status" value="1"/>
</dbReference>
<gene>
    <name evidence="1" type="ORF">A3Q56_08329</name>
</gene>
<dbReference type="GO" id="GO:0045159">
    <property type="term" value="F:myosin II binding"/>
    <property type="evidence" value="ECO:0007669"/>
    <property type="project" value="TreeGrafter"/>
</dbReference>
<dbReference type="SUPFAM" id="SSF50978">
    <property type="entry name" value="WD40 repeat-like"/>
    <property type="match status" value="1"/>
</dbReference>
<dbReference type="OrthoDB" id="19944at2759"/>